<sequence>MRRRGGGPGRPVRLGAFLGFVVLVQFGYPVTLHGPVWAVLYLVAYVGVVLSGILLVREERDRIAPAAVTGAVLLGCGTRTGATGGHGPALMSMFAAAAAFQTALMYSLLRFVYRRSRTRELDLVLAAVCAYLLLGGFFTTVFALLESASPGSFVDSVHPGDRFAWQQLVYYSFVTLATLGYGDVLPVSAWARTLSAAEGVAGTLFLSTVVARLVGAFTGLHRMGTPPPDAG</sequence>
<dbReference type="InterPro" id="IPR013099">
    <property type="entry name" value="K_chnl_dom"/>
</dbReference>
<dbReference type="OrthoDB" id="8477930at2"/>
<keyword evidence="1" id="KW-0812">Transmembrane</keyword>
<dbReference type="STRING" id="501010.NOSIN_12105"/>
<evidence type="ECO:0000313" key="3">
    <source>
        <dbReference type="EMBL" id="OOC54458.1"/>
    </source>
</evidence>
<comment type="caution">
    <text evidence="3">The sequence shown here is derived from an EMBL/GenBank/DDBJ whole genome shotgun (WGS) entry which is preliminary data.</text>
</comment>
<dbReference type="RefSeq" id="WP_077690860.1">
    <property type="nucleotide sequence ID" value="NZ_MCOK01000001.1"/>
</dbReference>
<name>A0A1V3C199_9ACTN</name>
<dbReference type="EMBL" id="MCOK01000001">
    <property type="protein sequence ID" value="OOC54458.1"/>
    <property type="molecule type" value="Genomic_DNA"/>
</dbReference>
<feature type="transmembrane region" description="Helical" evidence="1">
    <location>
        <begin position="36"/>
        <end position="56"/>
    </location>
</feature>
<dbReference type="Proteomes" id="UP000189004">
    <property type="component" value="Unassembled WGS sequence"/>
</dbReference>
<dbReference type="AlphaFoldDB" id="A0A1V3C199"/>
<feature type="transmembrane region" description="Helical" evidence="1">
    <location>
        <begin position="168"/>
        <end position="187"/>
    </location>
</feature>
<feature type="transmembrane region" description="Helical" evidence="1">
    <location>
        <begin position="63"/>
        <end position="82"/>
    </location>
</feature>
<evidence type="ECO:0000313" key="4">
    <source>
        <dbReference type="Proteomes" id="UP000189004"/>
    </source>
</evidence>
<dbReference type="Gene3D" id="1.10.287.70">
    <property type="match status" value="1"/>
</dbReference>
<reference evidence="4" key="1">
    <citation type="submission" date="2016-08" db="EMBL/GenBank/DDBJ databases">
        <authorList>
            <person name="Tokovenko B."/>
            <person name="Kalinowski J."/>
        </authorList>
    </citation>
    <scope>NUCLEOTIDE SEQUENCE [LARGE SCALE GENOMIC DNA]</scope>
    <source>
        <strain evidence="4">UTMC102</strain>
    </source>
</reference>
<keyword evidence="1" id="KW-1133">Transmembrane helix</keyword>
<evidence type="ECO:0000259" key="2">
    <source>
        <dbReference type="Pfam" id="PF07885"/>
    </source>
</evidence>
<feature type="transmembrane region" description="Helical" evidence="1">
    <location>
        <begin position="121"/>
        <end position="145"/>
    </location>
</feature>
<gene>
    <name evidence="3" type="ORF">NOSIN_12105</name>
</gene>
<organism evidence="3 4">
    <name type="scientific">Nocardiopsis sinuspersici</name>
    <dbReference type="NCBI Taxonomy" id="501010"/>
    <lineage>
        <taxon>Bacteria</taxon>
        <taxon>Bacillati</taxon>
        <taxon>Actinomycetota</taxon>
        <taxon>Actinomycetes</taxon>
        <taxon>Streptosporangiales</taxon>
        <taxon>Nocardiopsidaceae</taxon>
        <taxon>Nocardiopsis</taxon>
    </lineage>
</organism>
<dbReference type="SUPFAM" id="SSF81324">
    <property type="entry name" value="Voltage-gated potassium channels"/>
    <property type="match status" value="1"/>
</dbReference>
<proteinExistence type="predicted"/>
<keyword evidence="4" id="KW-1185">Reference proteome</keyword>
<feature type="transmembrane region" description="Helical" evidence="1">
    <location>
        <begin position="88"/>
        <end position="109"/>
    </location>
</feature>
<feature type="transmembrane region" description="Helical" evidence="1">
    <location>
        <begin position="12"/>
        <end position="30"/>
    </location>
</feature>
<evidence type="ECO:0000256" key="1">
    <source>
        <dbReference type="SAM" id="Phobius"/>
    </source>
</evidence>
<protein>
    <submittedName>
        <fullName evidence="3">Transporter</fullName>
    </submittedName>
</protein>
<feature type="domain" description="Potassium channel" evidence="2">
    <location>
        <begin position="145"/>
        <end position="217"/>
    </location>
</feature>
<dbReference type="Pfam" id="PF07885">
    <property type="entry name" value="Ion_trans_2"/>
    <property type="match status" value="1"/>
</dbReference>
<keyword evidence="1" id="KW-0472">Membrane</keyword>
<accession>A0A1V3C199</accession>
<feature type="transmembrane region" description="Helical" evidence="1">
    <location>
        <begin position="199"/>
        <end position="220"/>
    </location>
</feature>